<dbReference type="AlphaFoldDB" id="A0A3A4NTW9"/>
<keyword evidence="2" id="KW-0489">Methyltransferase</keyword>
<dbReference type="Gene3D" id="3.40.50.150">
    <property type="entry name" value="Vaccinia Virus protein VP39"/>
    <property type="match status" value="1"/>
</dbReference>
<dbReference type="CDD" id="cd02440">
    <property type="entry name" value="AdoMet_MTases"/>
    <property type="match status" value="1"/>
</dbReference>
<protein>
    <submittedName>
        <fullName evidence="2">Class I SAM-dependent methyltransferase</fullName>
    </submittedName>
</protein>
<dbReference type="InterPro" id="IPR029063">
    <property type="entry name" value="SAM-dependent_MTases_sf"/>
</dbReference>
<gene>
    <name evidence="2" type="ORF">C4520_11330</name>
</gene>
<proteinExistence type="predicted"/>
<sequence>MKGETPNLPSKRRPFRPTAWEFHLFYAAGNRPRFLSGIDFYRYVEYPAVAAELQLEDCERVLDVGSGASIFPFSLANAGYQVECLDTFESVDVERHQWEMAAQLRMESALEKITFSRGDACSLSYAGGTFDRISCISMIEHVPAPHDVRAVSELGRVLRPGGILVFTFPYDESFREAREPFDLPAGHRLYDDPAIEERIVRPSGLQLVKKLYFTNRWFDCEKRLWLRLPLRLQRNLGFLMPLLAAASVAQSAQLCGKTANAALVVLRKG</sequence>
<accession>A0A3A4NTW9</accession>
<feature type="domain" description="Methyltransferase type 11" evidence="1">
    <location>
        <begin position="62"/>
        <end position="166"/>
    </location>
</feature>
<dbReference type="InterPro" id="IPR013216">
    <property type="entry name" value="Methyltransf_11"/>
</dbReference>
<evidence type="ECO:0000313" key="3">
    <source>
        <dbReference type="Proteomes" id="UP000265882"/>
    </source>
</evidence>
<organism evidence="2 3">
    <name type="scientific">Abyssobacteria bacterium (strain SURF_5)</name>
    <dbReference type="NCBI Taxonomy" id="2093360"/>
    <lineage>
        <taxon>Bacteria</taxon>
        <taxon>Pseudomonadati</taxon>
        <taxon>Candidatus Hydrogenedentota</taxon>
        <taxon>Candidatus Abyssobacteria</taxon>
    </lineage>
</organism>
<dbReference type="GO" id="GO:0008757">
    <property type="term" value="F:S-adenosylmethionine-dependent methyltransferase activity"/>
    <property type="evidence" value="ECO:0007669"/>
    <property type="project" value="InterPro"/>
</dbReference>
<evidence type="ECO:0000313" key="2">
    <source>
        <dbReference type="EMBL" id="RJP20550.1"/>
    </source>
</evidence>
<keyword evidence="2" id="KW-0808">Transferase</keyword>
<dbReference type="Proteomes" id="UP000265882">
    <property type="component" value="Unassembled WGS sequence"/>
</dbReference>
<dbReference type="GO" id="GO:0032259">
    <property type="term" value="P:methylation"/>
    <property type="evidence" value="ECO:0007669"/>
    <property type="project" value="UniProtKB-KW"/>
</dbReference>
<dbReference type="Pfam" id="PF08241">
    <property type="entry name" value="Methyltransf_11"/>
    <property type="match status" value="1"/>
</dbReference>
<dbReference type="SUPFAM" id="SSF53335">
    <property type="entry name" value="S-adenosyl-L-methionine-dependent methyltransferases"/>
    <property type="match status" value="1"/>
</dbReference>
<reference evidence="2 3" key="1">
    <citation type="journal article" date="2017" name="ISME J.">
        <title>Energy and carbon metabolisms in a deep terrestrial subsurface fluid microbial community.</title>
        <authorList>
            <person name="Momper L."/>
            <person name="Jungbluth S.P."/>
            <person name="Lee M.D."/>
            <person name="Amend J.P."/>
        </authorList>
    </citation>
    <scope>NUCLEOTIDE SEQUENCE [LARGE SCALE GENOMIC DNA]</scope>
    <source>
        <strain evidence="2">SURF_5</strain>
    </source>
</reference>
<name>A0A3A4NTW9_ABYX5</name>
<evidence type="ECO:0000259" key="1">
    <source>
        <dbReference type="Pfam" id="PF08241"/>
    </source>
</evidence>
<dbReference type="EMBL" id="QZKU01000076">
    <property type="protein sequence ID" value="RJP20550.1"/>
    <property type="molecule type" value="Genomic_DNA"/>
</dbReference>
<comment type="caution">
    <text evidence="2">The sequence shown here is derived from an EMBL/GenBank/DDBJ whole genome shotgun (WGS) entry which is preliminary data.</text>
</comment>